<protein>
    <submittedName>
        <fullName evidence="1">Uncharacterized protein</fullName>
    </submittedName>
</protein>
<dbReference type="EMBL" id="MN095771">
    <property type="protein sequence ID" value="QFR56055.1"/>
    <property type="molecule type" value="Genomic_DNA"/>
</dbReference>
<dbReference type="SUPFAM" id="SSF81271">
    <property type="entry name" value="TGS-like"/>
    <property type="match status" value="1"/>
</dbReference>
<dbReference type="Proteomes" id="UP000326777">
    <property type="component" value="Genome"/>
</dbReference>
<dbReference type="InterPro" id="IPR012676">
    <property type="entry name" value="TGS-like"/>
</dbReference>
<evidence type="ECO:0000313" key="1">
    <source>
        <dbReference type="EMBL" id="QFR56055.1"/>
    </source>
</evidence>
<accession>A0A5P8PHC2</accession>
<reference evidence="2" key="1">
    <citation type="submission" date="2019-06" db="EMBL/GenBank/DDBJ databases">
        <title>Complete genome sequence of Serratia marcescens phage Muldoon.</title>
        <authorList>
            <person name="Campbell S."/>
            <person name="Atkinson C."/>
            <person name="Moreland R."/>
            <person name="Liu M."/>
            <person name="Ramsey J."/>
            <person name="Leavitt J."/>
        </authorList>
    </citation>
    <scope>NUCLEOTIDE SEQUENCE [LARGE SCALE GENOMIC DNA]</scope>
</reference>
<sequence length="120" mass="14429">MSRTIRRKGWTYWESTDRRMVGNNPLFGNKGWIMKSDSVNEAYRYWMAGESLYYENVAEIIHRDIKKSWRRDAHKSYLTYNKYGIRSKQRAGLKKVMEGFEYLVDEKAIMKSDRGIAEWE</sequence>
<name>A0A5P8PHC2_9CAUD</name>
<gene>
    <name evidence="1" type="ORF">CPT_Muldoon_100</name>
</gene>
<evidence type="ECO:0000313" key="2">
    <source>
        <dbReference type="Proteomes" id="UP000326777"/>
    </source>
</evidence>
<proteinExistence type="predicted"/>
<organism evidence="1 2">
    <name type="scientific">Serratia phage Muldoon</name>
    <dbReference type="NCBI Taxonomy" id="2601678"/>
    <lineage>
        <taxon>Viruses</taxon>
        <taxon>Duplodnaviria</taxon>
        <taxon>Heunggongvirae</taxon>
        <taxon>Uroviricota</taxon>
        <taxon>Caudoviricetes</taxon>
        <taxon>Muldoonvirus</taxon>
        <taxon>Muldoonvirus muldoon</taxon>
    </lineage>
</organism>
<keyword evidence="2" id="KW-1185">Reference proteome</keyword>